<comment type="caution">
    <text evidence="3">The sequence shown here is derived from an EMBL/GenBank/DDBJ whole genome shotgun (WGS) entry which is preliminary data.</text>
</comment>
<evidence type="ECO:0000313" key="3">
    <source>
        <dbReference type="EMBL" id="GBG59955.1"/>
    </source>
</evidence>
<feature type="compositionally biased region" description="Acidic residues" evidence="2">
    <location>
        <begin position="93"/>
        <end position="104"/>
    </location>
</feature>
<keyword evidence="4" id="KW-1185">Reference proteome</keyword>
<dbReference type="EMBL" id="BFEA01000008">
    <property type="protein sequence ID" value="GBG59955.1"/>
    <property type="molecule type" value="Genomic_DNA"/>
</dbReference>
<evidence type="ECO:0000256" key="2">
    <source>
        <dbReference type="SAM" id="MobiDB-lite"/>
    </source>
</evidence>
<accession>A0A388JQ90</accession>
<feature type="region of interest" description="Disordered" evidence="2">
    <location>
        <begin position="35"/>
        <end position="121"/>
    </location>
</feature>
<reference evidence="3 4" key="1">
    <citation type="journal article" date="2018" name="Cell">
        <title>The Chara Genome: Secondary Complexity and Implications for Plant Terrestrialization.</title>
        <authorList>
            <person name="Nishiyama T."/>
            <person name="Sakayama H."/>
            <person name="Vries J.D."/>
            <person name="Buschmann H."/>
            <person name="Saint-Marcoux D."/>
            <person name="Ullrich K.K."/>
            <person name="Haas F.B."/>
            <person name="Vanderstraeten L."/>
            <person name="Becker D."/>
            <person name="Lang D."/>
            <person name="Vosolsobe S."/>
            <person name="Rombauts S."/>
            <person name="Wilhelmsson P.K.I."/>
            <person name="Janitza P."/>
            <person name="Kern R."/>
            <person name="Heyl A."/>
            <person name="Rumpler F."/>
            <person name="Villalobos L.I.A.C."/>
            <person name="Clay J.M."/>
            <person name="Skokan R."/>
            <person name="Toyoda A."/>
            <person name="Suzuki Y."/>
            <person name="Kagoshima H."/>
            <person name="Schijlen E."/>
            <person name="Tajeshwar N."/>
            <person name="Catarino B."/>
            <person name="Hetherington A.J."/>
            <person name="Saltykova A."/>
            <person name="Bonnot C."/>
            <person name="Breuninger H."/>
            <person name="Symeonidi A."/>
            <person name="Radhakrishnan G.V."/>
            <person name="Van Nieuwerburgh F."/>
            <person name="Deforce D."/>
            <person name="Chang C."/>
            <person name="Karol K.G."/>
            <person name="Hedrich R."/>
            <person name="Ulvskov P."/>
            <person name="Glockner G."/>
            <person name="Delwiche C.F."/>
            <person name="Petrasek J."/>
            <person name="Van de Peer Y."/>
            <person name="Friml J."/>
            <person name="Beilby M."/>
            <person name="Dolan L."/>
            <person name="Kohara Y."/>
            <person name="Sugano S."/>
            <person name="Fujiyama A."/>
            <person name="Delaux P.-M."/>
            <person name="Quint M."/>
            <person name="TheiBen G."/>
            <person name="Hagemann M."/>
            <person name="Harholt J."/>
            <person name="Dunand C."/>
            <person name="Zachgo S."/>
            <person name="Langdale J."/>
            <person name="Maumus F."/>
            <person name="Straeten D.V.D."/>
            <person name="Gould S.B."/>
            <person name="Rensing S.A."/>
        </authorList>
    </citation>
    <scope>NUCLEOTIDE SEQUENCE [LARGE SCALE GENOMIC DNA]</scope>
    <source>
        <strain evidence="3 4">S276</strain>
    </source>
</reference>
<evidence type="ECO:0000256" key="1">
    <source>
        <dbReference type="SAM" id="Coils"/>
    </source>
</evidence>
<feature type="unsure residue" description="E or Q" evidence="3">
    <location>
        <position position="100"/>
    </location>
</feature>
<feature type="region of interest" description="Disordered" evidence="2">
    <location>
        <begin position="294"/>
        <end position="323"/>
    </location>
</feature>
<sequence>MDDSGGLSFGLRERLLRLMFPLGFGRVCTSRMLTRSGTVKSGPTPAEQAEIDRRLAEKKKEKEAKKKQKEEDARKKMKEKMERELEEELKSIEEEEETEEEEEQTLQRRRPIDIPGSSTAQKLPVEPLNWANQYYYSSELLKESEEERDVFIVKLATVTDTVERNLMMEEKRAELHSKLLATRRQEIDEKKRLQAEGERLQKALEAQKEDPSATEVQLALLREAVLNTRQDMNLMGQTLQRVETQRAEFENVWNNFLEKSAKDVDHHVQTYIQVLDDHVTETFTPEVVERIVKGVGDDGGHGDGDGDDDKKGKRKIGDRKEKLPQETGQVNKIKLKLPWTYNGKKEESVLHWAATIETYVYGHRIPYWDRVLMATLCMGGDAMSFAISLQKEAGCSSMVEYSQQMRIEDFLKAVLTYKTRLGMRIPILFMEL</sequence>
<protein>
    <submittedName>
        <fullName evidence="3">Uncharacterized protein</fullName>
    </submittedName>
</protein>
<dbReference type="AlphaFoldDB" id="A0A388JQ90"/>
<gene>
    <name evidence="3" type="ORF">CBR_g288</name>
</gene>
<feature type="coiled-coil region" evidence="1">
    <location>
        <begin position="183"/>
        <end position="210"/>
    </location>
</feature>
<feature type="compositionally biased region" description="Basic and acidic residues" evidence="2">
    <location>
        <begin position="294"/>
        <end position="311"/>
    </location>
</feature>
<dbReference type="Proteomes" id="UP000265515">
    <property type="component" value="Unassembled WGS sequence"/>
</dbReference>
<proteinExistence type="predicted"/>
<feature type="compositionally biased region" description="Basic and acidic residues" evidence="2">
    <location>
        <begin position="50"/>
        <end position="92"/>
    </location>
</feature>
<keyword evidence="1" id="KW-0175">Coiled coil</keyword>
<name>A0A388JQ90_CHABU</name>
<organism evidence="3 4">
    <name type="scientific">Chara braunii</name>
    <name type="common">Braun's stonewort</name>
    <dbReference type="NCBI Taxonomy" id="69332"/>
    <lineage>
        <taxon>Eukaryota</taxon>
        <taxon>Viridiplantae</taxon>
        <taxon>Streptophyta</taxon>
        <taxon>Charophyceae</taxon>
        <taxon>Charales</taxon>
        <taxon>Characeae</taxon>
        <taxon>Chara</taxon>
    </lineage>
</organism>
<evidence type="ECO:0000313" key="4">
    <source>
        <dbReference type="Proteomes" id="UP000265515"/>
    </source>
</evidence>